<dbReference type="PANTHER" id="PTHR21089:SF1">
    <property type="entry name" value="BIFUNCTIONAL 3-DEHYDROQUINATE DEHYDRATASE_SHIKIMATE DEHYDROGENASE, CHLOROPLASTIC"/>
    <property type="match status" value="1"/>
</dbReference>
<evidence type="ECO:0000256" key="3">
    <source>
        <dbReference type="ARBA" id="ARBA00023141"/>
    </source>
</evidence>
<evidence type="ECO:0000256" key="2">
    <source>
        <dbReference type="ARBA" id="ARBA00023002"/>
    </source>
</evidence>
<dbReference type="Gene3D" id="3.40.50.720">
    <property type="entry name" value="NAD(P)-binding Rossmann-like Domain"/>
    <property type="match status" value="1"/>
</dbReference>
<dbReference type="EMBL" id="CP129968">
    <property type="protein sequence ID" value="WKK81443.2"/>
    <property type="molecule type" value="Genomic_DNA"/>
</dbReference>
<dbReference type="PANTHER" id="PTHR21089">
    <property type="entry name" value="SHIKIMATE DEHYDROGENASE"/>
    <property type="match status" value="1"/>
</dbReference>
<dbReference type="Pfam" id="PF08501">
    <property type="entry name" value="Shikimate_dh_N"/>
    <property type="match status" value="1"/>
</dbReference>
<dbReference type="KEGG" id="marp:QYS47_03795"/>
<keyword evidence="3" id="KW-0028">Amino-acid biosynthesis</keyword>
<dbReference type="Gene3D" id="3.40.50.10860">
    <property type="entry name" value="Leucine Dehydrogenase, chain A, domain 1"/>
    <property type="match status" value="1"/>
</dbReference>
<sequence length="279" mass="30781">MSDIDSFSVKINPNTKFIFSTSGSANSIQKHNSALQKFGLDMVYFTFSDPITPDQYAELLKSPISRGGAVTGKDGLKSTIIPFLDEVEPIAKKTLAVNTIVNQGGKLLGYNTDAEGLKAALSKGINNSNHTIKTAVIYGNGGVSGVAYHVLKELGIKAVITGRNQEKVNSKKRDLGIEDDDFRGPYDLLVDATPISSQADFLKAEGFKELITHCKMVFSHNMPEKDNKTNHLQKYCLEHNLEFIPGSEMYKAQLIRQYKLFIGDISTEQILENWNLEAS</sequence>
<dbReference type="GO" id="GO:0009423">
    <property type="term" value="P:chorismate biosynthetic process"/>
    <property type="evidence" value="ECO:0007669"/>
    <property type="project" value="TreeGrafter"/>
</dbReference>
<comment type="pathway">
    <text evidence="1">Metabolic intermediate biosynthesis; chorismate biosynthesis; chorismate from D-erythrose 4-phosphate and phosphoenolpyruvate: step 4/7.</text>
</comment>
<dbReference type="SUPFAM" id="SSF53223">
    <property type="entry name" value="Aminoacid dehydrogenase-like, N-terminal domain"/>
    <property type="match status" value="1"/>
</dbReference>
<name>A0AA49JHM5_9BACT</name>
<evidence type="ECO:0000259" key="4">
    <source>
        <dbReference type="Pfam" id="PF08501"/>
    </source>
</evidence>
<dbReference type="SUPFAM" id="SSF51735">
    <property type="entry name" value="NAD(P)-binding Rossmann-fold domains"/>
    <property type="match status" value="1"/>
</dbReference>
<dbReference type="InterPro" id="IPR046346">
    <property type="entry name" value="Aminoacid_DH-like_N_sf"/>
</dbReference>
<keyword evidence="2" id="KW-0560">Oxidoreductase</keyword>
<evidence type="ECO:0000256" key="1">
    <source>
        <dbReference type="ARBA" id="ARBA00004871"/>
    </source>
</evidence>
<reference evidence="5" key="1">
    <citation type="submission" date="2023-08" db="EMBL/GenBank/DDBJ databases">
        <title>Comparative genomics and taxonomic characterization of three novel marine species of genus Marivirga.</title>
        <authorList>
            <person name="Muhammad N."/>
            <person name="Kim S.-G."/>
        </authorList>
    </citation>
    <scope>NUCLEOTIDE SEQUENCE</scope>
    <source>
        <strain evidence="5">BKB1-2</strain>
    </source>
</reference>
<organism evidence="5">
    <name type="scientific">Marivirga arenosa</name>
    <dbReference type="NCBI Taxonomy" id="3059076"/>
    <lineage>
        <taxon>Bacteria</taxon>
        <taxon>Pseudomonadati</taxon>
        <taxon>Bacteroidota</taxon>
        <taxon>Cytophagia</taxon>
        <taxon>Cytophagales</taxon>
        <taxon>Marivirgaceae</taxon>
        <taxon>Marivirga</taxon>
    </lineage>
</organism>
<dbReference type="GO" id="GO:0009073">
    <property type="term" value="P:aromatic amino acid family biosynthetic process"/>
    <property type="evidence" value="ECO:0007669"/>
    <property type="project" value="UniProtKB-KW"/>
</dbReference>
<feature type="domain" description="Shikimate dehydrogenase substrate binding N-terminal" evidence="4">
    <location>
        <begin position="26"/>
        <end position="100"/>
    </location>
</feature>
<dbReference type="InterPro" id="IPR036291">
    <property type="entry name" value="NAD(P)-bd_dom_sf"/>
</dbReference>
<evidence type="ECO:0000313" key="5">
    <source>
        <dbReference type="EMBL" id="WKK81443.2"/>
    </source>
</evidence>
<dbReference type="RefSeq" id="WP_322348192.1">
    <property type="nucleotide sequence ID" value="NZ_CP129968.2"/>
</dbReference>
<accession>A0AA49JHM5</accession>
<gene>
    <name evidence="5" type="ORF">QYS47_03795</name>
</gene>
<proteinExistence type="predicted"/>
<protein>
    <submittedName>
        <fullName evidence="5">Shikimate dehydrogenase</fullName>
    </submittedName>
</protein>
<dbReference type="GO" id="GO:0004764">
    <property type="term" value="F:shikimate 3-dehydrogenase (NADP+) activity"/>
    <property type="evidence" value="ECO:0007669"/>
    <property type="project" value="InterPro"/>
</dbReference>
<dbReference type="AlphaFoldDB" id="A0AA49JHM5"/>
<dbReference type="InterPro" id="IPR013708">
    <property type="entry name" value="Shikimate_DH-bd_N"/>
</dbReference>
<keyword evidence="3" id="KW-0057">Aromatic amino acid biosynthesis</keyword>
<dbReference type="Proteomes" id="UP001232019">
    <property type="component" value="Chromosome"/>
</dbReference>
<dbReference type="InterPro" id="IPR022893">
    <property type="entry name" value="Shikimate_DH_fam"/>
</dbReference>
<dbReference type="GO" id="GO:0019632">
    <property type="term" value="P:shikimate metabolic process"/>
    <property type="evidence" value="ECO:0007669"/>
    <property type="project" value="TreeGrafter"/>
</dbReference>